<evidence type="ECO:0000313" key="1">
    <source>
        <dbReference type="EMBL" id="DAG02586.1"/>
    </source>
</evidence>
<sequence>MPYIACESGIRLCCLKLIVKLKYRFYMDNIADIEASIAEERFIEDNALFKRGQRVHTWLNDKLVVGIIVDIDTDGEEHIVYDVNVGTRVLHFIPEYMLITDSITAVDAVLLPTMPF</sequence>
<organism evidence="1">
    <name type="scientific">CrAss-like virus sp. ctUXy6</name>
    <dbReference type="NCBI Taxonomy" id="2825835"/>
    <lineage>
        <taxon>Viruses</taxon>
        <taxon>Duplodnaviria</taxon>
        <taxon>Heunggongvirae</taxon>
        <taxon>Uroviricota</taxon>
        <taxon>Caudoviricetes</taxon>
        <taxon>Crassvirales</taxon>
    </lineage>
</organism>
<dbReference type="EMBL" id="BK016212">
    <property type="protein sequence ID" value="DAG02586.1"/>
    <property type="molecule type" value="Genomic_DNA"/>
</dbReference>
<proteinExistence type="predicted"/>
<reference evidence="1" key="1">
    <citation type="journal article" date="2021" name="Proc. Natl. Acad. Sci. U.S.A.">
        <title>A Catalog of Tens of Thousands of Viruses from Human Metagenomes Reveals Hidden Associations with Chronic Diseases.</title>
        <authorList>
            <person name="Tisza M.J."/>
            <person name="Buck C.B."/>
        </authorList>
    </citation>
    <scope>NUCLEOTIDE SEQUENCE</scope>
    <source>
        <strain evidence="1">CtUXy6</strain>
    </source>
</reference>
<name>A0A8S5V764_9CAUD</name>
<protein>
    <submittedName>
        <fullName evidence="1">Uncharacterized protein</fullName>
    </submittedName>
</protein>
<accession>A0A8S5V764</accession>